<dbReference type="EMBL" id="GEBQ01019580">
    <property type="protein sequence ID" value="JAT20397.1"/>
    <property type="molecule type" value="Transcribed_RNA"/>
</dbReference>
<evidence type="ECO:0000256" key="3">
    <source>
        <dbReference type="SAM" id="SignalP"/>
    </source>
</evidence>
<dbReference type="AlphaFoldDB" id="A0A1B6L9M8"/>
<organism evidence="4">
    <name type="scientific">Graphocephala atropunctata</name>
    <dbReference type="NCBI Taxonomy" id="36148"/>
    <lineage>
        <taxon>Eukaryota</taxon>
        <taxon>Metazoa</taxon>
        <taxon>Ecdysozoa</taxon>
        <taxon>Arthropoda</taxon>
        <taxon>Hexapoda</taxon>
        <taxon>Insecta</taxon>
        <taxon>Pterygota</taxon>
        <taxon>Neoptera</taxon>
        <taxon>Paraneoptera</taxon>
        <taxon>Hemiptera</taxon>
        <taxon>Auchenorrhyncha</taxon>
        <taxon>Membracoidea</taxon>
        <taxon>Cicadellidae</taxon>
        <taxon>Cicadellinae</taxon>
        <taxon>Cicadellini</taxon>
        <taxon>Graphocephala</taxon>
    </lineage>
</organism>
<dbReference type="GO" id="GO:0004550">
    <property type="term" value="F:nucleoside diphosphate kinase activity"/>
    <property type="evidence" value="ECO:0007669"/>
    <property type="project" value="TreeGrafter"/>
</dbReference>
<accession>A0A1B6L9M8</accession>
<evidence type="ECO:0000256" key="2">
    <source>
        <dbReference type="ARBA" id="ARBA00022840"/>
    </source>
</evidence>
<dbReference type="GO" id="GO:0004798">
    <property type="term" value="F:dTMP kinase activity"/>
    <property type="evidence" value="ECO:0007669"/>
    <property type="project" value="TreeGrafter"/>
</dbReference>
<feature type="signal peptide" evidence="3">
    <location>
        <begin position="1"/>
        <end position="26"/>
    </location>
</feature>
<dbReference type="GO" id="GO:0006227">
    <property type="term" value="P:dUDP biosynthetic process"/>
    <property type="evidence" value="ECO:0007669"/>
    <property type="project" value="TreeGrafter"/>
</dbReference>
<evidence type="ECO:0008006" key="5">
    <source>
        <dbReference type="Google" id="ProtNLM"/>
    </source>
</evidence>
<proteinExistence type="predicted"/>
<evidence type="ECO:0000256" key="1">
    <source>
        <dbReference type="ARBA" id="ARBA00022741"/>
    </source>
</evidence>
<dbReference type="GO" id="GO:0005739">
    <property type="term" value="C:mitochondrion"/>
    <property type="evidence" value="ECO:0007669"/>
    <property type="project" value="TreeGrafter"/>
</dbReference>
<dbReference type="Gene3D" id="3.40.50.300">
    <property type="entry name" value="P-loop containing nucleotide triphosphate hydrolases"/>
    <property type="match status" value="1"/>
</dbReference>
<dbReference type="GO" id="GO:0006233">
    <property type="term" value="P:dTDP biosynthetic process"/>
    <property type="evidence" value="ECO:0007669"/>
    <property type="project" value="TreeGrafter"/>
</dbReference>
<dbReference type="GO" id="GO:0005524">
    <property type="term" value="F:ATP binding"/>
    <property type="evidence" value="ECO:0007669"/>
    <property type="project" value="UniProtKB-KW"/>
</dbReference>
<dbReference type="SUPFAM" id="SSF52540">
    <property type="entry name" value="P-loop containing nucleoside triphosphate hydrolases"/>
    <property type="match status" value="1"/>
</dbReference>
<dbReference type="PANTHER" id="PTHR10344">
    <property type="entry name" value="THYMIDYLATE KINASE"/>
    <property type="match status" value="1"/>
</dbReference>
<keyword evidence="1" id="KW-0547">Nucleotide-binding</keyword>
<keyword evidence="3" id="KW-0732">Signal</keyword>
<name>A0A1B6L9M8_9HEMI</name>
<feature type="chain" id="PRO_5008587200" description="Thymidylate kinase-like domain-containing protein" evidence="3">
    <location>
        <begin position="27"/>
        <end position="290"/>
    </location>
</feature>
<dbReference type="InterPro" id="IPR027417">
    <property type="entry name" value="P-loop_NTPase"/>
</dbReference>
<gene>
    <name evidence="4" type="ORF">g.765</name>
</gene>
<evidence type="ECO:0000313" key="4">
    <source>
        <dbReference type="EMBL" id="JAT20397.1"/>
    </source>
</evidence>
<reference evidence="4" key="1">
    <citation type="submission" date="2015-11" db="EMBL/GenBank/DDBJ databases">
        <title>De novo transcriptome assembly of four potential Pierce s Disease insect vectors from Arizona vineyards.</title>
        <authorList>
            <person name="Tassone E.E."/>
        </authorList>
    </citation>
    <scope>NUCLEOTIDE SEQUENCE</scope>
</reference>
<sequence>MTVSLFCVLQLLLFFSSHFTVSLSHCDHTIQNINSDKGNYTYCVYHSVEEVLNVLVPALKQQPPLPEVMQVYHKDPMVMKAVMPIYNRKPFIVIEGVQGTKKTLLAKRLALEINGTYIRNPPVVMEKLYHYLDDHCSQVSSAFMALGNYIVAEQAKKLLLTHPVVLDKYWHGVTAFNLAKAAQDLGIEIPQPSSLVYYWPEDLLMPDLAFYIMVSDEVLKFRFHKMFKKVYPKDFRNNIHKALMRMTSPKMWRVNGNLKRVEVENQIAMRVYRMFSKMLFPELQLKRLTA</sequence>
<dbReference type="GO" id="GO:0006235">
    <property type="term" value="P:dTTP biosynthetic process"/>
    <property type="evidence" value="ECO:0007669"/>
    <property type="project" value="TreeGrafter"/>
</dbReference>
<dbReference type="PANTHER" id="PTHR10344:SF4">
    <property type="entry name" value="UMP-CMP KINASE 2, MITOCHONDRIAL"/>
    <property type="match status" value="1"/>
</dbReference>
<keyword evidence="2" id="KW-0067">ATP-binding</keyword>
<protein>
    <recommendedName>
        <fullName evidence="5">Thymidylate kinase-like domain-containing protein</fullName>
    </recommendedName>
</protein>